<protein>
    <submittedName>
        <fullName evidence="2">Uncharacterized protein</fullName>
    </submittedName>
</protein>
<organism evidence="2">
    <name type="scientific">Attheya septentrionalis</name>
    <dbReference type="NCBI Taxonomy" id="420275"/>
    <lineage>
        <taxon>Eukaryota</taxon>
        <taxon>Sar</taxon>
        <taxon>Stramenopiles</taxon>
        <taxon>Ochrophyta</taxon>
        <taxon>Bacillariophyta</taxon>
        <taxon>Coscinodiscophyceae</taxon>
        <taxon>Chaetocerotophycidae</taxon>
        <taxon>Chaetocerotales</taxon>
        <taxon>Attheyaceae</taxon>
        <taxon>Attheya</taxon>
    </lineage>
</organism>
<proteinExistence type="predicted"/>
<name>A0A7S2XR59_9STRA</name>
<accession>A0A7S2XR59</accession>
<dbReference type="AlphaFoldDB" id="A0A7S2XR59"/>
<gene>
    <name evidence="2" type="ORF">ASEP1449_LOCUS14346</name>
</gene>
<evidence type="ECO:0000313" key="2">
    <source>
        <dbReference type="EMBL" id="CAD9822512.1"/>
    </source>
</evidence>
<evidence type="ECO:0000256" key="1">
    <source>
        <dbReference type="SAM" id="Phobius"/>
    </source>
</evidence>
<reference evidence="2" key="1">
    <citation type="submission" date="2021-01" db="EMBL/GenBank/DDBJ databases">
        <authorList>
            <person name="Corre E."/>
            <person name="Pelletier E."/>
            <person name="Niang G."/>
            <person name="Scheremetjew M."/>
            <person name="Finn R."/>
            <person name="Kale V."/>
            <person name="Holt S."/>
            <person name="Cochrane G."/>
            <person name="Meng A."/>
            <person name="Brown T."/>
            <person name="Cohen L."/>
        </authorList>
    </citation>
    <scope>NUCLEOTIDE SEQUENCE</scope>
    <source>
        <strain evidence="2">CCMP2084</strain>
    </source>
</reference>
<sequence length="413" mass="46127">MALSLGRRRGQKTKGLGISRVSYRSMAVAAFIFSLFAVAFWQGLIFAPNAVLSPSLSQEAGGLRVVANKEKTSPIRKWDSSKSVLMGLASGYGKHTFEQFVGSLRATGFSGAIILGIASDAPRDVLDYLAETNVTVKIVTLGPCTYHDEPSKCLVGLPDYKLSWARFPLYKQWLLDCKECTDGIMMTDVQDAYFQADPFTHSSIKYPVPGLMTFEEIYPDLTTENWLTNAPIEKCKGYEIGNHPMLCSGSTMGTREGILSYIDVMMKELDVWNKDKQCHSSTMVGDDQSIHNHLYYSGMFGKDTAAIPHRTGPIHVVGVQANKIFRAAIKEAEEVGDDEKWVNGHRLYGTEDKWQEWLDPKHGLIDPKTGLITNLDGSPSPQVHQFDRFGLSFGRFYLDRKMAEWQLQLKNVS</sequence>
<dbReference type="EMBL" id="HBHQ01021269">
    <property type="protein sequence ID" value="CAD9822512.1"/>
    <property type="molecule type" value="Transcribed_RNA"/>
</dbReference>
<feature type="transmembrane region" description="Helical" evidence="1">
    <location>
        <begin position="21"/>
        <end position="41"/>
    </location>
</feature>
<keyword evidence="1" id="KW-0812">Transmembrane</keyword>
<keyword evidence="1" id="KW-0472">Membrane</keyword>
<keyword evidence="1" id="KW-1133">Transmembrane helix</keyword>